<evidence type="ECO:0000313" key="2">
    <source>
        <dbReference type="Proteomes" id="UP000295558"/>
    </source>
</evidence>
<dbReference type="Proteomes" id="UP000295558">
    <property type="component" value="Unassembled WGS sequence"/>
</dbReference>
<accession>A0A4R6ZFX5</accession>
<organism evidence="1 2">
    <name type="scientific">Listeria rocourtiae</name>
    <dbReference type="NCBI Taxonomy" id="647910"/>
    <lineage>
        <taxon>Bacteria</taxon>
        <taxon>Bacillati</taxon>
        <taxon>Bacillota</taxon>
        <taxon>Bacilli</taxon>
        <taxon>Bacillales</taxon>
        <taxon>Listeriaceae</taxon>
        <taxon>Listeria</taxon>
    </lineage>
</organism>
<gene>
    <name evidence="1" type="ORF">DFP96_11736</name>
</gene>
<name>A0A4R6ZFX5_9LIST</name>
<dbReference type="EMBL" id="SNZK01000017">
    <property type="protein sequence ID" value="TDR50824.1"/>
    <property type="molecule type" value="Genomic_DNA"/>
</dbReference>
<protein>
    <submittedName>
        <fullName evidence="1">Uncharacterized protein</fullName>
    </submittedName>
</protein>
<keyword evidence="2" id="KW-1185">Reference proteome</keyword>
<comment type="caution">
    <text evidence="1">The sequence shown here is derived from an EMBL/GenBank/DDBJ whole genome shotgun (WGS) entry which is preliminary data.</text>
</comment>
<sequence>MLYFSVMGLHDFLSNPNNEKLYKIYVEADYV</sequence>
<reference evidence="1 2" key="1">
    <citation type="submission" date="2019-03" db="EMBL/GenBank/DDBJ databases">
        <title>Genomic Encyclopedia of Type Strains, Phase III (KMG-III): the genomes of soil and plant-associated and newly described type strains.</title>
        <authorList>
            <person name="Whitman W."/>
        </authorList>
    </citation>
    <scope>NUCLEOTIDE SEQUENCE [LARGE SCALE GENOMIC DNA]</scope>
    <source>
        <strain evidence="1 2">CECT 7972</strain>
    </source>
</reference>
<proteinExistence type="predicted"/>
<evidence type="ECO:0000313" key="1">
    <source>
        <dbReference type="EMBL" id="TDR50824.1"/>
    </source>
</evidence>
<dbReference type="AlphaFoldDB" id="A0A4R6ZFX5"/>